<gene>
    <name evidence="3" type="ORF">EVOR1521_LOCUS9564</name>
</gene>
<feature type="chain" id="PRO_5041205541" evidence="2">
    <location>
        <begin position="18"/>
        <end position="203"/>
    </location>
</feature>
<dbReference type="PROSITE" id="PS51257">
    <property type="entry name" value="PROKAR_LIPOPROTEIN"/>
    <property type="match status" value="1"/>
</dbReference>
<feature type="signal peptide" evidence="2">
    <location>
        <begin position="1"/>
        <end position="17"/>
    </location>
</feature>
<name>A0AA36I6X4_9DINO</name>
<dbReference type="AlphaFoldDB" id="A0AA36I6X4"/>
<evidence type="ECO:0000256" key="2">
    <source>
        <dbReference type="SAM" id="SignalP"/>
    </source>
</evidence>
<keyword evidence="4" id="KW-1185">Reference proteome</keyword>
<dbReference type="Proteomes" id="UP001178507">
    <property type="component" value="Unassembled WGS sequence"/>
</dbReference>
<accession>A0AA36I6X4</accession>
<comment type="caution">
    <text evidence="3">The sequence shown here is derived from an EMBL/GenBank/DDBJ whole genome shotgun (WGS) entry which is preliminary data.</text>
</comment>
<evidence type="ECO:0000256" key="1">
    <source>
        <dbReference type="SAM" id="MobiDB-lite"/>
    </source>
</evidence>
<reference evidence="3" key="1">
    <citation type="submission" date="2023-08" db="EMBL/GenBank/DDBJ databases">
        <authorList>
            <person name="Chen Y."/>
            <person name="Shah S."/>
            <person name="Dougan E. K."/>
            <person name="Thang M."/>
            <person name="Chan C."/>
        </authorList>
    </citation>
    <scope>NUCLEOTIDE SEQUENCE</scope>
</reference>
<feature type="region of interest" description="Disordered" evidence="1">
    <location>
        <begin position="159"/>
        <end position="181"/>
    </location>
</feature>
<keyword evidence="2" id="KW-0732">Signal</keyword>
<evidence type="ECO:0000313" key="3">
    <source>
        <dbReference type="EMBL" id="CAJ1382085.1"/>
    </source>
</evidence>
<proteinExistence type="predicted"/>
<organism evidence="3 4">
    <name type="scientific">Effrenium voratum</name>
    <dbReference type="NCBI Taxonomy" id="2562239"/>
    <lineage>
        <taxon>Eukaryota</taxon>
        <taxon>Sar</taxon>
        <taxon>Alveolata</taxon>
        <taxon>Dinophyceae</taxon>
        <taxon>Suessiales</taxon>
        <taxon>Symbiodiniaceae</taxon>
        <taxon>Effrenium</taxon>
    </lineage>
</organism>
<dbReference type="EMBL" id="CAUJNA010000870">
    <property type="protein sequence ID" value="CAJ1382085.1"/>
    <property type="molecule type" value="Genomic_DNA"/>
</dbReference>
<sequence>MVRRFFTLVAGAVVTWAACDENNCEDLTELVQANAFDVFAAVGIKNAQTPNAKATVTNLKLWTRESECKIFALWEYETGPPLSVALNVEGGARRALFSICLSFRHPVACAVVVGLSRHGFSRPPVALRPALLRYSFLAGRGVMQAKKSKSLLEKLRAKLPKPPSKEENRTAAAELGGGKGQNAAKAAKRLAAGLKQPLEVAVV</sequence>
<protein>
    <submittedName>
        <fullName evidence="3">Uncharacterized protein</fullName>
    </submittedName>
</protein>
<evidence type="ECO:0000313" key="4">
    <source>
        <dbReference type="Proteomes" id="UP001178507"/>
    </source>
</evidence>